<keyword evidence="2" id="KW-0443">Lipid metabolism</keyword>
<name>A0AAD2AAD2_9LAMI</name>
<dbReference type="EMBL" id="OU503056">
    <property type="protein sequence ID" value="CAI9784517.1"/>
    <property type="molecule type" value="Genomic_DNA"/>
</dbReference>
<evidence type="ECO:0000313" key="3">
    <source>
        <dbReference type="EMBL" id="CAI9784517.1"/>
    </source>
</evidence>
<dbReference type="GO" id="GO:0009395">
    <property type="term" value="P:phospholipid catabolic process"/>
    <property type="evidence" value="ECO:0007669"/>
    <property type="project" value="TreeGrafter"/>
</dbReference>
<evidence type="ECO:0000256" key="1">
    <source>
        <dbReference type="ARBA" id="ARBA00022737"/>
    </source>
</evidence>
<dbReference type="PANTHER" id="PTHR18896">
    <property type="entry name" value="PHOSPHOLIPASE D"/>
    <property type="match status" value="1"/>
</dbReference>
<dbReference type="GO" id="GO:0004630">
    <property type="term" value="F:phospholipase D activity"/>
    <property type="evidence" value="ECO:0007669"/>
    <property type="project" value="TreeGrafter"/>
</dbReference>
<dbReference type="InterPro" id="IPR015679">
    <property type="entry name" value="PLipase_D_fam"/>
</dbReference>
<evidence type="ECO:0000313" key="4">
    <source>
        <dbReference type="Proteomes" id="UP000834106"/>
    </source>
</evidence>
<reference evidence="3" key="1">
    <citation type="submission" date="2023-05" db="EMBL/GenBank/DDBJ databases">
        <authorList>
            <person name="Huff M."/>
        </authorList>
    </citation>
    <scope>NUCLEOTIDE SEQUENCE</scope>
</reference>
<sequence length="147" mass="16770">MCPRTAGKGGWLKKEETSTIYTHYQKSVIVNADAGNYRRKIIAFVGGLDLCKGRYVAPKHQIFSTLQTVHKDDYHNHNFISLCLSGIQPGDFGLDLLWRNCKNIKKLQLKCCESLRDYATFSGFIMRQKGLREVEYCELVGVLLMGF</sequence>
<accession>A0AAD2AAD2</accession>
<evidence type="ECO:0000256" key="2">
    <source>
        <dbReference type="ARBA" id="ARBA00023098"/>
    </source>
</evidence>
<dbReference type="Proteomes" id="UP000834106">
    <property type="component" value="Chromosome 21"/>
</dbReference>
<keyword evidence="4" id="KW-1185">Reference proteome</keyword>
<organism evidence="3 4">
    <name type="scientific">Fraxinus pennsylvanica</name>
    <dbReference type="NCBI Taxonomy" id="56036"/>
    <lineage>
        <taxon>Eukaryota</taxon>
        <taxon>Viridiplantae</taxon>
        <taxon>Streptophyta</taxon>
        <taxon>Embryophyta</taxon>
        <taxon>Tracheophyta</taxon>
        <taxon>Spermatophyta</taxon>
        <taxon>Magnoliopsida</taxon>
        <taxon>eudicotyledons</taxon>
        <taxon>Gunneridae</taxon>
        <taxon>Pentapetalae</taxon>
        <taxon>asterids</taxon>
        <taxon>lamiids</taxon>
        <taxon>Lamiales</taxon>
        <taxon>Oleaceae</taxon>
        <taxon>Oleeae</taxon>
        <taxon>Fraxinus</taxon>
    </lineage>
</organism>
<gene>
    <name evidence="3" type="ORF">FPE_LOCUS31947</name>
</gene>
<dbReference type="GO" id="GO:0005886">
    <property type="term" value="C:plasma membrane"/>
    <property type="evidence" value="ECO:0007669"/>
    <property type="project" value="TreeGrafter"/>
</dbReference>
<keyword evidence="1" id="KW-0677">Repeat</keyword>
<dbReference type="AlphaFoldDB" id="A0AAD2AAD2"/>
<protein>
    <submittedName>
        <fullName evidence="3">Uncharacterized protein</fullName>
    </submittedName>
</protein>
<dbReference type="PANTHER" id="PTHR18896:SF201">
    <property type="entry name" value="PHOSPHOLIPASE D"/>
    <property type="match status" value="1"/>
</dbReference>
<proteinExistence type="predicted"/>